<reference evidence="2 3" key="1">
    <citation type="journal article" date="2018" name="Mol. Plant">
        <title>The genome of Artemisia annua provides insight into the evolution of Asteraceae family and artemisinin biosynthesis.</title>
        <authorList>
            <person name="Shen Q."/>
            <person name="Zhang L."/>
            <person name="Liao Z."/>
            <person name="Wang S."/>
            <person name="Yan T."/>
            <person name="Shi P."/>
            <person name="Liu M."/>
            <person name="Fu X."/>
            <person name="Pan Q."/>
            <person name="Wang Y."/>
            <person name="Lv Z."/>
            <person name="Lu X."/>
            <person name="Zhang F."/>
            <person name="Jiang W."/>
            <person name="Ma Y."/>
            <person name="Chen M."/>
            <person name="Hao X."/>
            <person name="Li L."/>
            <person name="Tang Y."/>
            <person name="Lv G."/>
            <person name="Zhou Y."/>
            <person name="Sun X."/>
            <person name="Brodelius P.E."/>
            <person name="Rose J.K.C."/>
            <person name="Tang K."/>
        </authorList>
    </citation>
    <scope>NUCLEOTIDE SEQUENCE [LARGE SCALE GENOMIC DNA]</scope>
    <source>
        <strain evidence="3">cv. Huhao1</strain>
        <tissue evidence="2">Leaf</tissue>
    </source>
</reference>
<dbReference type="Gene3D" id="1.20.1280.50">
    <property type="match status" value="1"/>
</dbReference>
<dbReference type="PANTHER" id="PTHR34223">
    <property type="entry name" value="OS11G0201299 PROTEIN"/>
    <property type="match status" value="1"/>
</dbReference>
<dbReference type="InterPro" id="IPR001810">
    <property type="entry name" value="F-box_dom"/>
</dbReference>
<evidence type="ECO:0000313" key="2">
    <source>
        <dbReference type="EMBL" id="PWA37784.1"/>
    </source>
</evidence>
<dbReference type="Pfam" id="PF00646">
    <property type="entry name" value="F-box"/>
    <property type="match status" value="1"/>
</dbReference>
<dbReference type="PANTHER" id="PTHR34223:SF101">
    <property type="entry name" value="F-BOX DOMAIN-CONTAINING PROTEIN"/>
    <property type="match status" value="1"/>
</dbReference>
<comment type="caution">
    <text evidence="2">The sequence shown here is derived from an EMBL/GenBank/DDBJ whole genome shotgun (WGS) entry which is preliminary data.</text>
</comment>
<gene>
    <name evidence="2" type="ORF">CTI12_AA587670</name>
</gene>
<sequence>MDSRHAKTRLNVEGDRISNLPNDLIHRILSFVGIKLAVQTSALSSRWRFLWTSLPCLNFSASDFKTMAKFNKCFTHVLSRHNNQIEVTSAKLSFRGKVNQGFVRRILDYAISHNVQQLTVSYSYDYGGIPFPLYLFSSQSLKHLTIAGGGVSVLSTWEDWCGPILL</sequence>
<protein>
    <submittedName>
        <fullName evidence="2">F-box domain, Leucine-rich repeat domain, L domain-like protein</fullName>
    </submittedName>
</protein>
<dbReference type="AlphaFoldDB" id="A0A2U1KLX3"/>
<proteinExistence type="predicted"/>
<dbReference type="InterPro" id="IPR053781">
    <property type="entry name" value="F-box_AtFBL13-like"/>
</dbReference>
<dbReference type="OrthoDB" id="1848700at2759"/>
<dbReference type="STRING" id="35608.A0A2U1KLX3"/>
<dbReference type="EMBL" id="PKPP01016364">
    <property type="protein sequence ID" value="PWA37784.1"/>
    <property type="molecule type" value="Genomic_DNA"/>
</dbReference>
<keyword evidence="3" id="KW-1185">Reference proteome</keyword>
<accession>A0A2U1KLX3</accession>
<name>A0A2U1KLX3_ARTAN</name>
<evidence type="ECO:0000313" key="3">
    <source>
        <dbReference type="Proteomes" id="UP000245207"/>
    </source>
</evidence>
<organism evidence="2 3">
    <name type="scientific">Artemisia annua</name>
    <name type="common">Sweet wormwood</name>
    <dbReference type="NCBI Taxonomy" id="35608"/>
    <lineage>
        <taxon>Eukaryota</taxon>
        <taxon>Viridiplantae</taxon>
        <taxon>Streptophyta</taxon>
        <taxon>Embryophyta</taxon>
        <taxon>Tracheophyta</taxon>
        <taxon>Spermatophyta</taxon>
        <taxon>Magnoliopsida</taxon>
        <taxon>eudicotyledons</taxon>
        <taxon>Gunneridae</taxon>
        <taxon>Pentapetalae</taxon>
        <taxon>asterids</taxon>
        <taxon>campanulids</taxon>
        <taxon>Asterales</taxon>
        <taxon>Asteraceae</taxon>
        <taxon>Asteroideae</taxon>
        <taxon>Anthemideae</taxon>
        <taxon>Artemisiinae</taxon>
        <taxon>Artemisia</taxon>
    </lineage>
</organism>
<dbReference type="Proteomes" id="UP000245207">
    <property type="component" value="Unassembled WGS sequence"/>
</dbReference>
<evidence type="ECO:0000259" key="1">
    <source>
        <dbReference type="Pfam" id="PF00646"/>
    </source>
</evidence>
<dbReference type="SUPFAM" id="SSF81383">
    <property type="entry name" value="F-box domain"/>
    <property type="match status" value="1"/>
</dbReference>
<dbReference type="CDD" id="cd22160">
    <property type="entry name" value="F-box_AtFBL13-like"/>
    <property type="match status" value="1"/>
</dbReference>
<dbReference type="InterPro" id="IPR036047">
    <property type="entry name" value="F-box-like_dom_sf"/>
</dbReference>
<feature type="domain" description="F-box" evidence="1">
    <location>
        <begin position="17"/>
        <end position="56"/>
    </location>
</feature>
<dbReference type="InterPro" id="IPR053197">
    <property type="entry name" value="F-box_SCFL_complex_component"/>
</dbReference>